<accession>A0A2R6WI87</accession>
<dbReference type="Proteomes" id="UP000244005">
    <property type="component" value="Unassembled WGS sequence"/>
</dbReference>
<protein>
    <submittedName>
        <fullName evidence="1">Uncharacterized protein</fullName>
    </submittedName>
</protein>
<name>A0A2R6WI87_MARPO</name>
<dbReference type="Gramene" id="Mp4g05740.1">
    <property type="protein sequence ID" value="Mp4g05740.1.cds1"/>
    <property type="gene ID" value="Mp4g05740"/>
</dbReference>
<evidence type="ECO:0000313" key="2">
    <source>
        <dbReference type="Proteomes" id="UP000244005"/>
    </source>
</evidence>
<proteinExistence type="predicted"/>
<dbReference type="AlphaFoldDB" id="A0A2R6WI87"/>
<reference evidence="2" key="1">
    <citation type="journal article" date="2017" name="Cell">
        <title>Insights into land plant evolution garnered from the Marchantia polymorpha genome.</title>
        <authorList>
            <person name="Bowman J.L."/>
            <person name="Kohchi T."/>
            <person name="Yamato K.T."/>
            <person name="Jenkins J."/>
            <person name="Shu S."/>
            <person name="Ishizaki K."/>
            <person name="Yamaoka S."/>
            <person name="Nishihama R."/>
            <person name="Nakamura Y."/>
            <person name="Berger F."/>
            <person name="Adam C."/>
            <person name="Aki S.S."/>
            <person name="Althoff F."/>
            <person name="Araki T."/>
            <person name="Arteaga-Vazquez M.A."/>
            <person name="Balasubrmanian S."/>
            <person name="Barry K."/>
            <person name="Bauer D."/>
            <person name="Boehm C.R."/>
            <person name="Briginshaw L."/>
            <person name="Caballero-Perez J."/>
            <person name="Catarino B."/>
            <person name="Chen F."/>
            <person name="Chiyoda S."/>
            <person name="Chovatia M."/>
            <person name="Davies K.M."/>
            <person name="Delmans M."/>
            <person name="Demura T."/>
            <person name="Dierschke T."/>
            <person name="Dolan L."/>
            <person name="Dorantes-Acosta A.E."/>
            <person name="Eklund D.M."/>
            <person name="Florent S.N."/>
            <person name="Flores-Sandoval E."/>
            <person name="Fujiyama A."/>
            <person name="Fukuzawa H."/>
            <person name="Galik B."/>
            <person name="Grimanelli D."/>
            <person name="Grimwood J."/>
            <person name="Grossniklaus U."/>
            <person name="Hamada T."/>
            <person name="Haseloff J."/>
            <person name="Hetherington A.J."/>
            <person name="Higo A."/>
            <person name="Hirakawa Y."/>
            <person name="Hundley H.N."/>
            <person name="Ikeda Y."/>
            <person name="Inoue K."/>
            <person name="Inoue S.I."/>
            <person name="Ishida S."/>
            <person name="Jia Q."/>
            <person name="Kakita M."/>
            <person name="Kanazawa T."/>
            <person name="Kawai Y."/>
            <person name="Kawashima T."/>
            <person name="Kennedy M."/>
            <person name="Kinose K."/>
            <person name="Kinoshita T."/>
            <person name="Kohara Y."/>
            <person name="Koide E."/>
            <person name="Komatsu K."/>
            <person name="Kopischke S."/>
            <person name="Kubo M."/>
            <person name="Kyozuka J."/>
            <person name="Lagercrantz U."/>
            <person name="Lin S.S."/>
            <person name="Lindquist E."/>
            <person name="Lipzen A.M."/>
            <person name="Lu C.W."/>
            <person name="De Luna E."/>
            <person name="Martienssen R.A."/>
            <person name="Minamino N."/>
            <person name="Mizutani M."/>
            <person name="Mizutani M."/>
            <person name="Mochizuki N."/>
            <person name="Monte I."/>
            <person name="Mosher R."/>
            <person name="Nagasaki H."/>
            <person name="Nakagami H."/>
            <person name="Naramoto S."/>
            <person name="Nishitani K."/>
            <person name="Ohtani M."/>
            <person name="Okamoto T."/>
            <person name="Okumura M."/>
            <person name="Phillips J."/>
            <person name="Pollak B."/>
            <person name="Reinders A."/>
            <person name="Rovekamp M."/>
            <person name="Sano R."/>
            <person name="Sawa S."/>
            <person name="Schmid M.W."/>
            <person name="Shirakawa M."/>
            <person name="Solano R."/>
            <person name="Spunde A."/>
            <person name="Suetsugu N."/>
            <person name="Sugano S."/>
            <person name="Sugiyama A."/>
            <person name="Sun R."/>
            <person name="Suzuki Y."/>
            <person name="Takenaka M."/>
            <person name="Takezawa D."/>
            <person name="Tomogane H."/>
            <person name="Tsuzuki M."/>
            <person name="Ueda T."/>
            <person name="Umeda M."/>
            <person name="Ward J.M."/>
            <person name="Watanabe Y."/>
            <person name="Yazaki K."/>
            <person name="Yokoyama R."/>
            <person name="Yoshitake Y."/>
            <person name="Yotsui I."/>
            <person name="Zachgo S."/>
            <person name="Schmutz J."/>
        </authorList>
    </citation>
    <scope>NUCLEOTIDE SEQUENCE [LARGE SCALE GENOMIC DNA]</scope>
    <source>
        <strain evidence="2">Tak-1</strain>
    </source>
</reference>
<dbReference type="EMBL" id="KZ772759">
    <property type="protein sequence ID" value="PTQ33575.1"/>
    <property type="molecule type" value="Genomic_DNA"/>
</dbReference>
<evidence type="ECO:0000313" key="1">
    <source>
        <dbReference type="EMBL" id="PTQ33575.1"/>
    </source>
</evidence>
<organism evidence="1 2">
    <name type="scientific">Marchantia polymorpha</name>
    <name type="common">Common liverwort</name>
    <name type="synonym">Marchantia aquatica</name>
    <dbReference type="NCBI Taxonomy" id="3197"/>
    <lineage>
        <taxon>Eukaryota</taxon>
        <taxon>Viridiplantae</taxon>
        <taxon>Streptophyta</taxon>
        <taxon>Embryophyta</taxon>
        <taxon>Marchantiophyta</taxon>
        <taxon>Marchantiopsida</taxon>
        <taxon>Marchantiidae</taxon>
        <taxon>Marchantiales</taxon>
        <taxon>Marchantiaceae</taxon>
        <taxon>Marchantia</taxon>
    </lineage>
</organism>
<keyword evidence="2" id="KW-1185">Reference proteome</keyword>
<sequence length="73" mass="8676">MVEAMLPMLLPKTRRHWWPHDPIYLVVPALRLTFLPHLQAACRRRSCDCFFVVVGNIWQLPHVRPKVSFLRTI</sequence>
<gene>
    <name evidence="1" type="ORF">MARPO_0087s0017</name>
</gene>